<evidence type="ECO:0000313" key="4">
    <source>
        <dbReference type="Proteomes" id="UP001057702"/>
    </source>
</evidence>
<proteinExistence type="predicted"/>
<accession>A0ABT1PV79</accession>
<feature type="compositionally biased region" description="Low complexity" evidence="1">
    <location>
        <begin position="72"/>
        <end position="85"/>
    </location>
</feature>
<feature type="compositionally biased region" description="Basic and acidic residues" evidence="1">
    <location>
        <begin position="1"/>
        <end position="11"/>
    </location>
</feature>
<name>A0ABT1PV79_9ACTN</name>
<evidence type="ECO:0000256" key="2">
    <source>
        <dbReference type="SAM" id="Phobius"/>
    </source>
</evidence>
<dbReference type="RefSeq" id="WP_255920465.1">
    <property type="nucleotide sequence ID" value="NZ_JANFNG010000008.1"/>
</dbReference>
<dbReference type="Proteomes" id="UP001057702">
    <property type="component" value="Unassembled WGS sequence"/>
</dbReference>
<comment type="caution">
    <text evidence="3">The sequence shown here is derived from an EMBL/GenBank/DDBJ whole genome shotgun (WGS) entry which is preliminary data.</text>
</comment>
<evidence type="ECO:0000256" key="1">
    <source>
        <dbReference type="SAM" id="MobiDB-lite"/>
    </source>
</evidence>
<keyword evidence="2" id="KW-0472">Membrane</keyword>
<evidence type="ECO:0000313" key="3">
    <source>
        <dbReference type="EMBL" id="MCQ4081566.1"/>
    </source>
</evidence>
<feature type="region of interest" description="Disordered" evidence="1">
    <location>
        <begin position="1"/>
        <end position="107"/>
    </location>
</feature>
<protein>
    <recommendedName>
        <fullName evidence="5">DUF308 domain-containing protein</fullName>
    </recommendedName>
</protein>
<sequence length="186" mass="19661">MAERDEPHDGTEDGTEPPEPPGVPLDEDAAWAQLVAAYGVEPDTDGLWPDAEDVSGADPEGGSGDDDDRRGPGSLNSGSSITSSGFVVRAPRPGPRDYELPEEDEGHFVPPEPPPLPQPDVTTKFAWLAVVGGPLLLFGFVLLQQPITWWVVVLGVGGFLGGFATLIGRMKDRDDEDDDPHGGAVV</sequence>
<keyword evidence="2" id="KW-1133">Transmembrane helix</keyword>
<dbReference type="EMBL" id="JANFNG010000008">
    <property type="protein sequence ID" value="MCQ4081566.1"/>
    <property type="molecule type" value="Genomic_DNA"/>
</dbReference>
<keyword evidence="4" id="KW-1185">Reference proteome</keyword>
<evidence type="ECO:0008006" key="5">
    <source>
        <dbReference type="Google" id="ProtNLM"/>
    </source>
</evidence>
<feature type="transmembrane region" description="Helical" evidence="2">
    <location>
        <begin position="125"/>
        <end position="143"/>
    </location>
</feature>
<organism evidence="3 4">
    <name type="scientific">Streptomyces humicola</name>
    <dbReference type="NCBI Taxonomy" id="2953240"/>
    <lineage>
        <taxon>Bacteria</taxon>
        <taxon>Bacillati</taxon>
        <taxon>Actinomycetota</taxon>
        <taxon>Actinomycetes</taxon>
        <taxon>Kitasatosporales</taxon>
        <taxon>Streptomycetaceae</taxon>
        <taxon>Streptomyces</taxon>
    </lineage>
</organism>
<reference evidence="3" key="1">
    <citation type="submission" date="2022-06" db="EMBL/GenBank/DDBJ databases">
        <title>Draft genome sequence of Streptomyces sp. RB6PN25 isolated from peat swamp forest in Thailand.</title>
        <authorList>
            <person name="Duangmal K."/>
            <person name="Klaysubun C."/>
        </authorList>
    </citation>
    <scope>NUCLEOTIDE SEQUENCE</scope>
    <source>
        <strain evidence="3">RB6PN25</strain>
    </source>
</reference>
<feature type="transmembrane region" description="Helical" evidence="2">
    <location>
        <begin position="149"/>
        <end position="167"/>
    </location>
</feature>
<keyword evidence="2" id="KW-0812">Transmembrane</keyword>
<gene>
    <name evidence="3" type="ORF">NGB36_13365</name>
</gene>